<dbReference type="PANTHER" id="PTHR43742">
    <property type="entry name" value="TRIMETHYLAMINE-N-OXIDE REDUCTASE"/>
    <property type="match status" value="1"/>
</dbReference>
<dbReference type="InterPro" id="IPR006311">
    <property type="entry name" value="TAT_signal"/>
</dbReference>
<keyword evidence="5" id="KW-0560">Oxidoreductase</keyword>
<keyword evidence="4" id="KW-0732">Signal</keyword>
<reference evidence="9 10" key="1">
    <citation type="submission" date="2015-09" db="EMBL/GenBank/DDBJ databases">
        <title>Genome sequencing project for genomic taxonomy and phylogenomics of Bacillus-like bacteria.</title>
        <authorList>
            <person name="Liu B."/>
            <person name="Wang J."/>
            <person name="Zhu Y."/>
            <person name="Liu G."/>
            <person name="Chen Q."/>
            <person name="Chen Z."/>
            <person name="Lan J."/>
            <person name="Che J."/>
            <person name="Ge C."/>
            <person name="Shi H."/>
            <person name="Pan Z."/>
            <person name="Liu X."/>
        </authorList>
    </citation>
    <scope>NUCLEOTIDE SEQUENCE [LARGE SCALE GENOMIC DNA]</scope>
    <source>
        <strain evidence="9 10">FJAT-18043</strain>
    </source>
</reference>
<dbReference type="Proteomes" id="UP000050996">
    <property type="component" value="Unassembled WGS sequence"/>
</dbReference>
<dbReference type="RefSeq" id="WP_053474784.1">
    <property type="nucleotide sequence ID" value="NZ_CP041305.1"/>
</dbReference>
<dbReference type="PATRIC" id="fig|1637975.4.peg.1057"/>
<dbReference type="NCBIfam" id="TIGR02166">
    <property type="entry name" value="dmsA_ynfE"/>
    <property type="match status" value="1"/>
</dbReference>
<sequence length="800" mass="89616">MDKNFFEQIAEKTLKRRTFLKWSGAVTAPLLVGSAVTSKSLVPKVLAKSEKNDVEEVVIPTCSTLNCGGKCLIKAHVKDGQIVRISTDNDERDENADNEQFPQIRACLRGRGYRKHVYSPHRIKKPLKRVGKRGEGKFEEISWEEAIKIIAKENNRIKEKYGPASRFSLYATGQTGTVGSGDTVIQRLLSCDGGFLGRYSNYSSGQHGAATPYTFGTSSAGNSCRPLLDSKLIILHGMNPAETIIGHFNMYLRMAKAKGAKIYTIDPRKTDTNVAFADDWFPVKPTTDNALVAAMAYVMFTENLHDQDFLDKFCVGHDEEHMPEGVPAGESYRSYVMGETDGVPKTPEWAAKITGLPANRIIKLAREVATTKPMAWVQGNGINRHMNGEQMSRGGSMIAALTGNIGISGGWAGPNFPSGKLIKHQDFPIPENPLGISIPVFKYTDAIVRGTEMGAEDGVKGLEEGQKLPSNIKMIFNMAGNCLVNQHSDINETTKILEDESLCEFIVTSDIYMTPSVKYSDIILPTCTFFEQNDFVPPWSFGQHIFLSQKVVEPLYGSKTEYEWMTMLAKELGIEQEFTEGRTQDDWVKWMIEESKTKDPDFPSYEEMQKNGVYKYKDNHIVNFKEQIEDFENNPFETPSGKIELFSKQLWDMDKKETIPAIPKHVAVAEGPESSVTNKYPLQVFGWHVKRRCHSTWETSEWMEEVQTQELWINPIDAKKRKINEGDKIKVFNERGTTIIPAKVTSRVMPGVICMPQGGWHTPNDKGVDERGVINVLTGLDASPFHCNPQHTNLAQVEKA</sequence>
<dbReference type="Pfam" id="PF01568">
    <property type="entry name" value="Molydop_binding"/>
    <property type="match status" value="1"/>
</dbReference>
<organism evidence="9 10">
    <name type="scientific">Cytobacillus solani</name>
    <dbReference type="NCBI Taxonomy" id="1637975"/>
    <lineage>
        <taxon>Bacteria</taxon>
        <taxon>Bacillati</taxon>
        <taxon>Bacillota</taxon>
        <taxon>Bacilli</taxon>
        <taxon>Bacillales</taxon>
        <taxon>Bacillaceae</taxon>
        <taxon>Cytobacillus</taxon>
    </lineage>
</organism>
<dbReference type="InterPro" id="IPR006656">
    <property type="entry name" value="Mopterin_OxRdtase"/>
</dbReference>
<keyword evidence="7" id="KW-0411">Iron-sulfur</keyword>
<dbReference type="GO" id="GO:0051539">
    <property type="term" value="F:4 iron, 4 sulfur cluster binding"/>
    <property type="evidence" value="ECO:0007669"/>
    <property type="project" value="InterPro"/>
</dbReference>
<comment type="caution">
    <text evidence="9">The sequence shown here is derived from an EMBL/GenBank/DDBJ whole genome shotgun (WGS) entry which is preliminary data.</text>
</comment>
<dbReference type="AlphaFoldDB" id="A0A0Q3QK81"/>
<evidence type="ECO:0000256" key="5">
    <source>
        <dbReference type="ARBA" id="ARBA00023002"/>
    </source>
</evidence>
<dbReference type="GO" id="GO:0009061">
    <property type="term" value="P:anaerobic respiration"/>
    <property type="evidence" value="ECO:0007669"/>
    <property type="project" value="TreeGrafter"/>
</dbReference>
<dbReference type="InterPro" id="IPR050612">
    <property type="entry name" value="Prok_Mopterin_Oxidored"/>
</dbReference>
<protein>
    <submittedName>
        <fullName evidence="9">DMSO reductase</fullName>
    </submittedName>
</protein>
<evidence type="ECO:0000313" key="10">
    <source>
        <dbReference type="Proteomes" id="UP000050996"/>
    </source>
</evidence>
<dbReference type="PROSITE" id="PS51669">
    <property type="entry name" value="4FE4S_MOW_BIS_MGD"/>
    <property type="match status" value="1"/>
</dbReference>
<dbReference type="Gene3D" id="3.40.228.10">
    <property type="entry name" value="Dimethylsulfoxide Reductase, domain 2"/>
    <property type="match status" value="1"/>
</dbReference>
<dbReference type="InterPro" id="IPR011888">
    <property type="entry name" value="Anaer_DMSO_reductase"/>
</dbReference>
<dbReference type="GO" id="GO:0043546">
    <property type="term" value="F:molybdopterin cofactor binding"/>
    <property type="evidence" value="ECO:0007669"/>
    <property type="project" value="InterPro"/>
</dbReference>
<dbReference type="GO" id="GO:0030151">
    <property type="term" value="F:molybdenum ion binding"/>
    <property type="evidence" value="ECO:0007669"/>
    <property type="project" value="InterPro"/>
</dbReference>
<keyword evidence="10" id="KW-1185">Reference proteome</keyword>
<dbReference type="PROSITE" id="PS51318">
    <property type="entry name" value="TAT"/>
    <property type="match status" value="1"/>
</dbReference>
<evidence type="ECO:0000256" key="6">
    <source>
        <dbReference type="ARBA" id="ARBA00023004"/>
    </source>
</evidence>
<feature type="domain" description="4Fe-4S Mo/W bis-MGD-type" evidence="8">
    <location>
        <begin position="55"/>
        <end position="121"/>
    </location>
</feature>
<keyword evidence="6" id="KW-0408">Iron</keyword>
<evidence type="ECO:0000256" key="2">
    <source>
        <dbReference type="ARBA" id="ARBA00010312"/>
    </source>
</evidence>
<evidence type="ECO:0000256" key="1">
    <source>
        <dbReference type="ARBA" id="ARBA00001942"/>
    </source>
</evidence>
<dbReference type="STRING" id="1637975.AN957_06755"/>
<gene>
    <name evidence="9" type="ORF">AN957_06755</name>
</gene>
<evidence type="ECO:0000256" key="7">
    <source>
        <dbReference type="ARBA" id="ARBA00023014"/>
    </source>
</evidence>
<dbReference type="Pfam" id="PF00384">
    <property type="entry name" value="Molybdopterin"/>
    <property type="match status" value="1"/>
</dbReference>
<dbReference type="Gene3D" id="3.40.50.740">
    <property type="match status" value="1"/>
</dbReference>
<dbReference type="InterPro" id="IPR006657">
    <property type="entry name" value="MoPterin_dinucl-bd_dom"/>
</dbReference>
<dbReference type="GO" id="GO:0030288">
    <property type="term" value="C:outer membrane-bounded periplasmic space"/>
    <property type="evidence" value="ECO:0007669"/>
    <property type="project" value="TreeGrafter"/>
</dbReference>
<dbReference type="Gene3D" id="2.40.40.20">
    <property type="match status" value="1"/>
</dbReference>
<dbReference type="Pfam" id="PF04879">
    <property type="entry name" value="Molybdop_Fe4S4"/>
    <property type="match status" value="1"/>
</dbReference>
<dbReference type="SMART" id="SM00926">
    <property type="entry name" value="Molybdop_Fe4S4"/>
    <property type="match status" value="1"/>
</dbReference>
<evidence type="ECO:0000256" key="4">
    <source>
        <dbReference type="ARBA" id="ARBA00022729"/>
    </source>
</evidence>
<accession>A0A0Q3QK81</accession>
<dbReference type="GO" id="GO:0009389">
    <property type="term" value="F:dimethyl sulfoxide reductase activity"/>
    <property type="evidence" value="ECO:0007669"/>
    <property type="project" value="InterPro"/>
</dbReference>
<evidence type="ECO:0000256" key="3">
    <source>
        <dbReference type="ARBA" id="ARBA00022723"/>
    </source>
</evidence>
<evidence type="ECO:0000313" key="9">
    <source>
        <dbReference type="EMBL" id="KQL18313.1"/>
    </source>
</evidence>
<dbReference type="GO" id="GO:0009055">
    <property type="term" value="F:electron transfer activity"/>
    <property type="evidence" value="ECO:0007669"/>
    <property type="project" value="TreeGrafter"/>
</dbReference>
<comment type="similarity">
    <text evidence="2">Belongs to the prokaryotic molybdopterin-containing oxidoreductase family.</text>
</comment>
<dbReference type="SUPFAM" id="SSF50692">
    <property type="entry name" value="ADC-like"/>
    <property type="match status" value="1"/>
</dbReference>
<dbReference type="EMBL" id="LJIX01000006">
    <property type="protein sequence ID" value="KQL18313.1"/>
    <property type="molecule type" value="Genomic_DNA"/>
</dbReference>
<dbReference type="PANTHER" id="PTHR43742:SF3">
    <property type="entry name" value="DIMETHYL SULFOXIDE REDUCTASE DMSA"/>
    <property type="match status" value="1"/>
</dbReference>
<dbReference type="Gene3D" id="3.40.50.12440">
    <property type="match status" value="2"/>
</dbReference>
<dbReference type="InterPro" id="IPR006963">
    <property type="entry name" value="Mopterin_OxRdtase_4Fe-4S_dom"/>
</dbReference>
<comment type="cofactor">
    <cofactor evidence="1">
        <name>Mo-bis(molybdopterin guanine dinucleotide)</name>
        <dbReference type="ChEBI" id="CHEBI:60539"/>
    </cofactor>
</comment>
<proteinExistence type="inferred from homology"/>
<evidence type="ECO:0000259" key="8">
    <source>
        <dbReference type="PROSITE" id="PS51669"/>
    </source>
</evidence>
<name>A0A0Q3QK81_9BACI</name>
<dbReference type="SUPFAM" id="SSF53706">
    <property type="entry name" value="Formate dehydrogenase/DMSO reductase, domains 1-3"/>
    <property type="match status" value="1"/>
</dbReference>
<keyword evidence="3" id="KW-0479">Metal-binding</keyword>
<dbReference type="InterPro" id="IPR009010">
    <property type="entry name" value="Asp_de-COase-like_dom_sf"/>
</dbReference>